<evidence type="ECO:0000313" key="1">
    <source>
        <dbReference type="EMBL" id="PIR89627.1"/>
    </source>
</evidence>
<organism evidence="1 2">
    <name type="scientific">Candidatus Harrisonbacteria bacterium CG10_big_fil_rev_8_21_14_0_10_40_38</name>
    <dbReference type="NCBI Taxonomy" id="1974583"/>
    <lineage>
        <taxon>Bacteria</taxon>
        <taxon>Candidatus Harrisoniibacteriota</taxon>
    </lineage>
</organism>
<comment type="caution">
    <text evidence="1">The sequence shown here is derived from an EMBL/GenBank/DDBJ whole genome shotgun (WGS) entry which is preliminary data.</text>
</comment>
<dbReference type="EMBL" id="PFAZ01000001">
    <property type="protein sequence ID" value="PIR89627.1"/>
    <property type="molecule type" value="Genomic_DNA"/>
</dbReference>
<sequence>MASDPADMSLFTELDKLPQSWSGIPESQSAINEVDCRRLEVVSFLSRGEFAIPLTNLLQRAKKLEANISFEGLRKILENRDQIPESLREFSFLFPEVQGIANPRLGSMMAVLVFNKEKGWHLEFRLMSRRTERTDRFVRPLKRVQQGIFV</sequence>
<gene>
    <name evidence="1" type="ORF">COU07_01920</name>
</gene>
<name>A0A2H0UTA5_9BACT</name>
<dbReference type="Proteomes" id="UP000231157">
    <property type="component" value="Unassembled WGS sequence"/>
</dbReference>
<evidence type="ECO:0000313" key="2">
    <source>
        <dbReference type="Proteomes" id="UP000231157"/>
    </source>
</evidence>
<proteinExistence type="predicted"/>
<reference evidence="2" key="1">
    <citation type="submission" date="2017-09" db="EMBL/GenBank/DDBJ databases">
        <title>Depth-based differentiation of microbial function through sediment-hosted aquifers and enrichment of novel symbionts in the deep terrestrial subsurface.</title>
        <authorList>
            <person name="Probst A.J."/>
            <person name="Ladd B."/>
            <person name="Jarett J.K."/>
            <person name="Geller-Mcgrath D.E."/>
            <person name="Sieber C.M.K."/>
            <person name="Emerson J.B."/>
            <person name="Anantharaman K."/>
            <person name="Thomas B.C."/>
            <person name="Malmstrom R."/>
            <person name="Stieglmeier M."/>
            <person name="Klingl A."/>
            <person name="Woyke T."/>
            <person name="Ryan C.M."/>
            <person name="Banfield J.F."/>
        </authorList>
    </citation>
    <scope>NUCLEOTIDE SEQUENCE [LARGE SCALE GENOMIC DNA]</scope>
</reference>
<dbReference type="AlphaFoldDB" id="A0A2H0UTA5"/>
<accession>A0A2H0UTA5</accession>
<protein>
    <submittedName>
        <fullName evidence="1">Uncharacterized protein</fullName>
    </submittedName>
</protein>